<dbReference type="Gene3D" id="2.30.110.10">
    <property type="entry name" value="Electron Transport, Fmn-binding Protein, Chain A"/>
    <property type="match status" value="1"/>
</dbReference>
<dbReference type="GO" id="GO:0010181">
    <property type="term" value="F:FMN binding"/>
    <property type="evidence" value="ECO:0007669"/>
    <property type="project" value="InterPro"/>
</dbReference>
<dbReference type="EMBL" id="MG891745">
    <property type="protein sequence ID" value="AWH12942.1"/>
    <property type="molecule type" value="Genomic_DNA"/>
</dbReference>
<evidence type="ECO:0000259" key="3">
    <source>
        <dbReference type="SMART" id="SM00903"/>
    </source>
</evidence>
<dbReference type="InterPro" id="IPR050268">
    <property type="entry name" value="NADH-dep_flavin_reductase"/>
</dbReference>
<dbReference type="AlphaFoldDB" id="A0A2S1P8T6"/>
<dbReference type="InterPro" id="IPR012349">
    <property type="entry name" value="Split_barrel_FMN-bd"/>
</dbReference>
<dbReference type="GO" id="GO:0042602">
    <property type="term" value="F:riboflavin reductase (NADPH) activity"/>
    <property type="evidence" value="ECO:0007669"/>
    <property type="project" value="TreeGrafter"/>
</dbReference>
<evidence type="ECO:0000313" key="4">
    <source>
        <dbReference type="EMBL" id="AWH12942.1"/>
    </source>
</evidence>
<proteinExistence type="inferred from homology"/>
<dbReference type="GO" id="GO:0004497">
    <property type="term" value="F:monooxygenase activity"/>
    <property type="evidence" value="ECO:0007669"/>
    <property type="project" value="UniProtKB-KW"/>
</dbReference>
<evidence type="ECO:0000256" key="1">
    <source>
        <dbReference type="ARBA" id="ARBA00008898"/>
    </source>
</evidence>
<dbReference type="InterPro" id="IPR002563">
    <property type="entry name" value="Flavin_Rdtase-like_dom"/>
</dbReference>
<dbReference type="PANTHER" id="PTHR30466:SF11">
    <property type="entry name" value="FLAVIN-DEPENDENT MONOOXYGENASE, REDUCTASE SUBUNIT HSAB"/>
    <property type="match status" value="1"/>
</dbReference>
<evidence type="ECO:0000256" key="2">
    <source>
        <dbReference type="ARBA" id="ARBA00023002"/>
    </source>
</evidence>
<name>A0A2S1P8T6_STRSO</name>
<dbReference type="SUPFAM" id="SSF50475">
    <property type="entry name" value="FMN-binding split barrel"/>
    <property type="match status" value="1"/>
</dbReference>
<keyword evidence="4" id="KW-0503">Monooxygenase</keyword>
<protein>
    <submittedName>
        <fullName evidence="4">Monooxygenase</fullName>
    </submittedName>
</protein>
<comment type="similarity">
    <text evidence="1">Belongs to the non-flavoprotein flavin reductase family.</text>
</comment>
<dbReference type="SMART" id="SM00903">
    <property type="entry name" value="Flavin_Reduct"/>
    <property type="match status" value="1"/>
</dbReference>
<accession>A0A2S1P8T6</accession>
<dbReference type="PANTHER" id="PTHR30466">
    <property type="entry name" value="FLAVIN REDUCTASE"/>
    <property type="match status" value="1"/>
</dbReference>
<keyword evidence="2" id="KW-0560">Oxidoreductase</keyword>
<dbReference type="Pfam" id="PF01613">
    <property type="entry name" value="Flavin_Reduct"/>
    <property type="match status" value="1"/>
</dbReference>
<organism evidence="4">
    <name type="scientific">Streptomyces seoulensis</name>
    <dbReference type="NCBI Taxonomy" id="73044"/>
    <lineage>
        <taxon>Bacteria</taxon>
        <taxon>Bacillati</taxon>
        <taxon>Actinomycetota</taxon>
        <taxon>Actinomycetes</taxon>
        <taxon>Kitasatosporales</taxon>
        <taxon>Streptomycetaceae</taxon>
        <taxon>Streptomyces</taxon>
    </lineage>
</organism>
<reference evidence="4" key="1">
    <citation type="journal article" date="2018" name="Org. Lett.">
        <title>Discovery, Biosynthesis, and Heterologous Production of Streptoseomycin, an Anti-Microaerophilic Bacteria Macrodilactone.</title>
        <authorList>
            <person name="Zhang B."/>
            <person name="Wang K.B."/>
            <person name="Wang W."/>
            <person name="Bi S.F."/>
            <person name="Mei Y.N."/>
            <person name="Deng X.Z."/>
            <person name="Jiao R.H."/>
            <person name="Tan R.X."/>
            <person name="Ge H.M."/>
        </authorList>
    </citation>
    <scope>NUCLEOTIDE SEQUENCE</scope>
    <source>
        <strain evidence="4">A01</strain>
    </source>
</reference>
<sequence>MRTHAEAGLAPNEEMFRRVLSHFAGGVVAVTGLSPDGDPAGLTVSSFTSVSLNPRMVSFCVGRTSRTWPLLRASSGVCVNILSERQRDVSDSLARSGGSKFGELGWSPSPGGLPVLDGVLAWLEGDVDAEHRAGDHDIVVARVRHLGIVGGPGPLIRYLGAYHRLGASSE</sequence>
<feature type="domain" description="Flavin reductase like" evidence="3">
    <location>
        <begin position="20"/>
        <end position="164"/>
    </location>
</feature>